<dbReference type="EMBL" id="PKPP01025147">
    <property type="protein sequence ID" value="PWA33439.1"/>
    <property type="molecule type" value="Genomic_DNA"/>
</dbReference>
<dbReference type="AlphaFoldDB" id="A0A2U1KAP4"/>
<organism evidence="1 2">
    <name type="scientific">Artemisia annua</name>
    <name type="common">Sweet wormwood</name>
    <dbReference type="NCBI Taxonomy" id="35608"/>
    <lineage>
        <taxon>Eukaryota</taxon>
        <taxon>Viridiplantae</taxon>
        <taxon>Streptophyta</taxon>
        <taxon>Embryophyta</taxon>
        <taxon>Tracheophyta</taxon>
        <taxon>Spermatophyta</taxon>
        <taxon>Magnoliopsida</taxon>
        <taxon>eudicotyledons</taxon>
        <taxon>Gunneridae</taxon>
        <taxon>Pentapetalae</taxon>
        <taxon>asterids</taxon>
        <taxon>campanulids</taxon>
        <taxon>Asterales</taxon>
        <taxon>Asteraceae</taxon>
        <taxon>Asteroideae</taxon>
        <taxon>Anthemideae</taxon>
        <taxon>Artemisiinae</taxon>
        <taxon>Artemisia</taxon>
    </lineage>
</organism>
<keyword evidence="2" id="KW-1185">Reference proteome</keyword>
<proteinExistence type="predicted"/>
<name>A0A2U1KAP4_ARTAN</name>
<sequence length="91" mass="10280">MQFDPDLDIRIAVTYSPRFFPKIAENLTDGDFRQLTPQDMVELESISSDDAANGERYMDGFPSYLRSDTPPLSSWIAYLSVVLSSQRALSL</sequence>
<reference evidence="1 2" key="1">
    <citation type="journal article" date="2018" name="Mol. Plant">
        <title>The genome of Artemisia annua provides insight into the evolution of Asteraceae family and artemisinin biosynthesis.</title>
        <authorList>
            <person name="Shen Q."/>
            <person name="Zhang L."/>
            <person name="Liao Z."/>
            <person name="Wang S."/>
            <person name="Yan T."/>
            <person name="Shi P."/>
            <person name="Liu M."/>
            <person name="Fu X."/>
            <person name="Pan Q."/>
            <person name="Wang Y."/>
            <person name="Lv Z."/>
            <person name="Lu X."/>
            <person name="Zhang F."/>
            <person name="Jiang W."/>
            <person name="Ma Y."/>
            <person name="Chen M."/>
            <person name="Hao X."/>
            <person name="Li L."/>
            <person name="Tang Y."/>
            <person name="Lv G."/>
            <person name="Zhou Y."/>
            <person name="Sun X."/>
            <person name="Brodelius P.E."/>
            <person name="Rose J.K.C."/>
            <person name="Tang K."/>
        </authorList>
    </citation>
    <scope>NUCLEOTIDE SEQUENCE [LARGE SCALE GENOMIC DNA]</scope>
    <source>
        <strain evidence="2">cv. Huhao1</strain>
        <tissue evidence="1">Leaf</tissue>
    </source>
</reference>
<evidence type="ECO:0000313" key="1">
    <source>
        <dbReference type="EMBL" id="PWA33439.1"/>
    </source>
</evidence>
<accession>A0A2U1KAP4</accession>
<dbReference type="Proteomes" id="UP000245207">
    <property type="component" value="Unassembled WGS sequence"/>
</dbReference>
<gene>
    <name evidence="1" type="ORF">CTI12_AA624810</name>
</gene>
<protein>
    <submittedName>
        <fullName evidence="1">Aldo/keto reductase</fullName>
    </submittedName>
</protein>
<comment type="caution">
    <text evidence="1">The sequence shown here is derived from an EMBL/GenBank/DDBJ whole genome shotgun (WGS) entry which is preliminary data.</text>
</comment>
<dbReference type="OrthoDB" id="37537at2759"/>
<evidence type="ECO:0000313" key="2">
    <source>
        <dbReference type="Proteomes" id="UP000245207"/>
    </source>
</evidence>
<dbReference type="STRING" id="35608.A0A2U1KAP4"/>